<evidence type="ECO:0000313" key="6">
    <source>
        <dbReference type="Proteomes" id="UP000054538"/>
    </source>
</evidence>
<dbReference type="OrthoDB" id="2234316at2759"/>
<accession>A0A0D0DVF3</accession>
<reference evidence="6" key="2">
    <citation type="submission" date="2015-01" db="EMBL/GenBank/DDBJ databases">
        <title>Evolutionary Origins and Diversification of the Mycorrhizal Mutualists.</title>
        <authorList>
            <consortium name="DOE Joint Genome Institute"/>
            <consortium name="Mycorrhizal Genomics Consortium"/>
            <person name="Kohler A."/>
            <person name="Kuo A."/>
            <person name="Nagy L.G."/>
            <person name="Floudas D."/>
            <person name="Copeland A."/>
            <person name="Barry K.W."/>
            <person name="Cichocki N."/>
            <person name="Veneault-Fourrey C."/>
            <person name="LaButti K."/>
            <person name="Lindquist E.A."/>
            <person name="Lipzen A."/>
            <person name="Lundell T."/>
            <person name="Morin E."/>
            <person name="Murat C."/>
            <person name="Riley R."/>
            <person name="Ohm R."/>
            <person name="Sun H."/>
            <person name="Tunlid A."/>
            <person name="Henrissat B."/>
            <person name="Grigoriev I.V."/>
            <person name="Hibbett D.S."/>
            <person name="Martin F."/>
        </authorList>
    </citation>
    <scope>NUCLEOTIDE SEQUENCE [LARGE SCALE GENOMIC DNA]</scope>
    <source>
        <strain evidence="6">Ve08.2h10</strain>
    </source>
</reference>
<dbReference type="PANTHER" id="PTHR38425:SF1">
    <property type="entry name" value="LONG CHRONOLOGICAL LIFESPAN PROTEIN 2"/>
    <property type="match status" value="1"/>
</dbReference>
<organism evidence="5 6">
    <name type="scientific">Paxillus rubicundulus Ve08.2h10</name>
    <dbReference type="NCBI Taxonomy" id="930991"/>
    <lineage>
        <taxon>Eukaryota</taxon>
        <taxon>Fungi</taxon>
        <taxon>Dikarya</taxon>
        <taxon>Basidiomycota</taxon>
        <taxon>Agaricomycotina</taxon>
        <taxon>Agaricomycetes</taxon>
        <taxon>Agaricomycetidae</taxon>
        <taxon>Boletales</taxon>
        <taxon>Paxilineae</taxon>
        <taxon>Paxillaceae</taxon>
        <taxon>Paxillus</taxon>
    </lineage>
</organism>
<dbReference type="PANTHER" id="PTHR38425">
    <property type="entry name" value="LONG CHRONOLOGICAL LIFESPAN PROTEIN 2"/>
    <property type="match status" value="1"/>
</dbReference>
<dbReference type="GO" id="GO:0036503">
    <property type="term" value="P:ERAD pathway"/>
    <property type="evidence" value="ECO:0007669"/>
    <property type="project" value="TreeGrafter"/>
</dbReference>
<reference evidence="5 6" key="1">
    <citation type="submission" date="2014-04" db="EMBL/GenBank/DDBJ databases">
        <authorList>
            <consortium name="DOE Joint Genome Institute"/>
            <person name="Kuo A."/>
            <person name="Kohler A."/>
            <person name="Jargeat P."/>
            <person name="Nagy L.G."/>
            <person name="Floudas D."/>
            <person name="Copeland A."/>
            <person name="Barry K.W."/>
            <person name="Cichocki N."/>
            <person name="Veneault-Fourrey C."/>
            <person name="LaButti K."/>
            <person name="Lindquist E.A."/>
            <person name="Lipzen A."/>
            <person name="Lundell T."/>
            <person name="Morin E."/>
            <person name="Murat C."/>
            <person name="Sun H."/>
            <person name="Tunlid A."/>
            <person name="Henrissat B."/>
            <person name="Grigoriev I.V."/>
            <person name="Hibbett D.S."/>
            <person name="Martin F."/>
            <person name="Nordberg H.P."/>
            <person name="Cantor M.N."/>
            <person name="Hua S.X."/>
        </authorList>
    </citation>
    <scope>NUCLEOTIDE SEQUENCE [LARGE SCALE GENOMIC DNA]</scope>
    <source>
        <strain evidence="5 6">Ve08.2h10</strain>
    </source>
</reference>
<dbReference type="InterPro" id="IPR034543">
    <property type="entry name" value="LCL2"/>
</dbReference>
<evidence type="ECO:0000256" key="4">
    <source>
        <dbReference type="SAM" id="SignalP"/>
    </source>
</evidence>
<evidence type="ECO:0000313" key="5">
    <source>
        <dbReference type="EMBL" id="KIK93446.1"/>
    </source>
</evidence>
<comment type="similarity">
    <text evidence="1">Belongs to the LCL2 family.</text>
</comment>
<dbReference type="Proteomes" id="UP000054538">
    <property type="component" value="Unassembled WGS sequence"/>
</dbReference>
<evidence type="ECO:0000256" key="1">
    <source>
        <dbReference type="ARBA" id="ARBA00010545"/>
    </source>
</evidence>
<dbReference type="InParanoid" id="A0A0D0DVF3"/>
<evidence type="ECO:0000256" key="2">
    <source>
        <dbReference type="ARBA" id="ARBA00018534"/>
    </source>
</evidence>
<dbReference type="HOGENOM" id="CLU_142363_2_1_1"/>
<feature type="signal peptide" evidence="4">
    <location>
        <begin position="1"/>
        <end position="20"/>
    </location>
</feature>
<proteinExistence type="inferred from homology"/>
<gene>
    <name evidence="5" type="ORF">PAXRUDRAFT_828975</name>
</gene>
<evidence type="ECO:0000256" key="3">
    <source>
        <dbReference type="ARBA" id="ARBA00022729"/>
    </source>
</evidence>
<keyword evidence="3 4" id="KW-0732">Signal</keyword>
<sequence length="119" mass="12712">MQFLVTNVLLLASLASVVTAQFGFFDQMFGNQQAQHQRQQPPQGDFQGNMHTDAVPCSAYLCPDSLACVARPLECPCPNVEDIKCTVPDAQDVGSGTVVCVRGHSGCAAVESLAYAYSK</sequence>
<keyword evidence="6" id="KW-1185">Reference proteome</keyword>
<dbReference type="STRING" id="930991.A0A0D0DVF3"/>
<name>A0A0D0DVF3_9AGAM</name>
<dbReference type="EMBL" id="KN825184">
    <property type="protein sequence ID" value="KIK93446.1"/>
    <property type="molecule type" value="Genomic_DNA"/>
</dbReference>
<dbReference type="AlphaFoldDB" id="A0A0D0DVF3"/>
<protein>
    <recommendedName>
        <fullName evidence="2">Long chronological lifespan protein 2</fullName>
    </recommendedName>
</protein>
<feature type="chain" id="PRO_5002209179" description="Long chronological lifespan protein 2" evidence="4">
    <location>
        <begin position="21"/>
        <end position="119"/>
    </location>
</feature>